<keyword evidence="1" id="KW-0812">Transmembrane</keyword>
<feature type="transmembrane region" description="Helical" evidence="1">
    <location>
        <begin position="54"/>
        <end position="79"/>
    </location>
</feature>
<reference evidence="3" key="1">
    <citation type="submission" date="2015-08" db="EMBL/GenBank/DDBJ databases">
        <title>Fjat-10028 dsm 16317.</title>
        <authorList>
            <person name="Liu B."/>
            <person name="Wang J."/>
            <person name="Zhu Y."/>
            <person name="Liu G."/>
            <person name="Chen Q."/>
            <person name="Chen Z."/>
            <person name="Lan J."/>
            <person name="Che J."/>
            <person name="Ge C."/>
            <person name="Shi H."/>
            <person name="Pan Z."/>
            <person name="Liu X."/>
        </authorList>
    </citation>
    <scope>NUCLEOTIDE SEQUENCE [LARGE SCALE GENOMIC DNA]</scope>
    <source>
        <strain evidence="3">DSM 16317</strain>
    </source>
</reference>
<feature type="transmembrane region" description="Helical" evidence="1">
    <location>
        <begin position="366"/>
        <end position="386"/>
    </location>
</feature>
<comment type="caution">
    <text evidence="2">The sequence shown here is derived from an EMBL/GenBank/DDBJ whole genome shotgun (WGS) entry which is preliminary data.</text>
</comment>
<protein>
    <submittedName>
        <fullName evidence="2">Uncharacterized protein</fullName>
    </submittedName>
</protein>
<evidence type="ECO:0000256" key="1">
    <source>
        <dbReference type="SAM" id="Phobius"/>
    </source>
</evidence>
<feature type="transmembrane region" description="Helical" evidence="1">
    <location>
        <begin position="91"/>
        <end position="113"/>
    </location>
</feature>
<keyword evidence="3" id="KW-1185">Reference proteome</keyword>
<dbReference type="CDD" id="cd21416">
    <property type="entry name" value="HDC_protein"/>
    <property type="match status" value="1"/>
</dbReference>
<dbReference type="RefSeq" id="WP_053415915.1">
    <property type="nucleotide sequence ID" value="NZ_CP063302.1"/>
</dbReference>
<organism evidence="2 3">
    <name type="scientific">Viridibacillus arvi</name>
    <dbReference type="NCBI Taxonomy" id="263475"/>
    <lineage>
        <taxon>Bacteria</taxon>
        <taxon>Bacillati</taxon>
        <taxon>Bacillota</taxon>
        <taxon>Bacilli</taxon>
        <taxon>Bacillales</taxon>
        <taxon>Caryophanaceae</taxon>
        <taxon>Viridibacillus</taxon>
    </lineage>
</organism>
<evidence type="ECO:0000313" key="2">
    <source>
        <dbReference type="EMBL" id="KOO51755.1"/>
    </source>
</evidence>
<feature type="transmembrane region" description="Helical" evidence="1">
    <location>
        <begin position="234"/>
        <end position="250"/>
    </location>
</feature>
<evidence type="ECO:0000313" key="3">
    <source>
        <dbReference type="Proteomes" id="UP000036867"/>
    </source>
</evidence>
<feature type="transmembrane region" description="Helical" evidence="1">
    <location>
        <begin position="32"/>
        <end position="48"/>
    </location>
</feature>
<name>A0A0M0LKZ9_9BACL</name>
<feature type="transmembrane region" description="Helical" evidence="1">
    <location>
        <begin position="144"/>
        <end position="170"/>
    </location>
</feature>
<feature type="transmembrane region" description="Helical" evidence="1">
    <location>
        <begin position="6"/>
        <end position="25"/>
    </location>
</feature>
<dbReference type="EMBL" id="LILB01000001">
    <property type="protein sequence ID" value="KOO51755.1"/>
    <property type="molecule type" value="Genomic_DNA"/>
</dbReference>
<dbReference type="OrthoDB" id="3243277at2"/>
<accession>A0A0M0LKZ9</accession>
<dbReference type="STRING" id="263475.AMD00_04745"/>
<dbReference type="Proteomes" id="UP000036867">
    <property type="component" value="Unassembled WGS sequence"/>
</dbReference>
<proteinExistence type="predicted"/>
<keyword evidence="1" id="KW-0472">Membrane</keyword>
<dbReference type="GeneID" id="301135410"/>
<gene>
    <name evidence="2" type="ORF">AMD00_04745</name>
</gene>
<feature type="transmembrane region" description="Helical" evidence="1">
    <location>
        <begin position="290"/>
        <end position="313"/>
    </location>
</feature>
<dbReference type="PATRIC" id="fig|263475.3.peg.1356"/>
<sequence length="389" mass="41782">MLSDPVIASMFILGLIALGEVISIITKARVPMLFVAMVGYLVLLWTGIFPKDLIINSSFLSVGAVLGTAPILVHMGTLIPLKMIKSQWQAVIIAIIGMIIATTLILGIVTFLFDYETAVAGVGPLNGGIMAVLITSEGLKELGFVSLLTIPALILAFQSLIGMPIASLLLRKHALKIRGKIEDGTFISTNTEKFDEENEMKLIIPKKYLSNLVLLFMLFVGGALAVALAKMTGIPYSLWALSIGILGRLVKVFPDRIMERSNSFTVGMAGIIVMVIAMSNDITFSMFVDYLPAVAAILIIGVIGIIVGGFIGAKIFKWDPNKAIPVALTSTFGFPGDYIICEEVGRSIGRNEEEQEQIFNEVLTPMLVGGFTTVTIGSVVISSILINTL</sequence>
<feature type="transmembrane region" description="Helical" evidence="1">
    <location>
        <begin position="262"/>
        <end position="278"/>
    </location>
</feature>
<dbReference type="AlphaFoldDB" id="A0A0M0LKZ9"/>
<keyword evidence="1" id="KW-1133">Transmembrane helix</keyword>
<feature type="transmembrane region" description="Helical" evidence="1">
    <location>
        <begin position="208"/>
        <end position="228"/>
    </location>
</feature>
<dbReference type="InterPro" id="IPR049576">
    <property type="entry name" value="HDC-like"/>
</dbReference>